<feature type="domain" description="Competence protein CoiA-like N-terminal" evidence="1">
    <location>
        <begin position="28"/>
        <end position="57"/>
    </location>
</feature>
<dbReference type="EMBL" id="JAAVJS010000004">
    <property type="protein sequence ID" value="NJX14642.1"/>
    <property type="molecule type" value="Genomic_DNA"/>
</dbReference>
<dbReference type="InterPro" id="IPR057253">
    <property type="entry name" value="CoiA-like_N"/>
</dbReference>
<evidence type="ECO:0000313" key="3">
    <source>
        <dbReference type="Proteomes" id="UP000760545"/>
    </source>
</evidence>
<evidence type="ECO:0000259" key="1">
    <source>
        <dbReference type="Pfam" id="PF25164"/>
    </source>
</evidence>
<organism evidence="2 3">
    <name type="scientific">Tamlana crocina</name>
    <dbReference type="NCBI Taxonomy" id="393006"/>
    <lineage>
        <taxon>Bacteria</taxon>
        <taxon>Pseudomonadati</taxon>
        <taxon>Bacteroidota</taxon>
        <taxon>Flavobacteriia</taxon>
        <taxon>Flavobacteriales</taxon>
        <taxon>Flavobacteriaceae</taxon>
        <taxon>Tamlana</taxon>
    </lineage>
</organism>
<protein>
    <recommendedName>
        <fullName evidence="1">Competence protein CoiA-like N-terminal domain-containing protein</fullName>
    </recommendedName>
</protein>
<keyword evidence="3" id="KW-1185">Reference proteome</keyword>
<comment type="caution">
    <text evidence="2">The sequence shown here is derived from an EMBL/GenBank/DDBJ whole genome shotgun (WGS) entry which is preliminary data.</text>
</comment>
<name>A0ABX1D8F3_9FLAO</name>
<dbReference type="RefSeq" id="WP_167916890.1">
    <property type="nucleotide sequence ID" value="NZ_JAAVJS010000004.1"/>
</dbReference>
<dbReference type="Pfam" id="PF25164">
    <property type="entry name" value="CoiA_N"/>
    <property type="match status" value="1"/>
</dbReference>
<accession>A0ABX1D8F3</accession>
<gene>
    <name evidence="2" type="ORF">HC176_03975</name>
</gene>
<evidence type="ECO:0000313" key="2">
    <source>
        <dbReference type="EMBL" id="NJX14642.1"/>
    </source>
</evidence>
<reference evidence="2 3" key="1">
    <citation type="submission" date="2020-03" db="EMBL/GenBank/DDBJ databases">
        <title>Tamlana sp. nov, isolated from XXX.</title>
        <authorList>
            <person name="Cao W.R."/>
        </authorList>
    </citation>
    <scope>NUCLEOTIDE SEQUENCE [LARGE SCALE GENOMIC DNA]</scope>
    <source>
        <strain evidence="2 3">HST1-43</strain>
    </source>
</reference>
<proteinExistence type="predicted"/>
<dbReference type="Proteomes" id="UP000760545">
    <property type="component" value="Unassembled WGS sequence"/>
</dbReference>
<sequence>MIERLIYGLQNGKLVTIDDVQSGLSCGCVCPNCKSKLIAKKGNIREHHFAHINNNDCFWRGESLIHLKSKEIISNSRTIKLPKLIWSYNPEILIFDEVTITIDKVTLERKVNDFIPDIIIESKGRKLLIEIIYSHGVNNIKYRKIRKTDIPAIGINVKDIVNSLFKEKDYFFNSNKFKTELINSAKYKFWIYNPELIKLRKILKSKYAERHVIQTLKSNNVFFDDMIYSEYCPIAKRTWQSGILKGESYAKLYEDCENCKYYLGRDEYEIIGCNSGVVIDKKPAIYCIGHLGSPFDLDIRNVINKHKKKIRQNKS</sequence>